<reference evidence="1 2" key="1">
    <citation type="journal article" date="2020" name="Microb. Biotechnol.">
        <title>Phage biocontrol to combat Pseudomonas syringae pathogens causing disease in cherry.</title>
        <authorList>
            <person name="Rabiey M."/>
            <person name="Roy S.R."/>
            <person name="Holtappels D."/>
            <person name="Franceschetti L."/>
            <person name="Quilty B.J."/>
            <person name="Creeth R."/>
            <person name="Sundin G.W."/>
            <person name="Wagemans J."/>
            <person name="Lavigne R."/>
            <person name="Jackson R.W."/>
        </authorList>
    </citation>
    <scope>NUCLEOTIDE SEQUENCE [LARGE SCALE GENOMIC DNA]</scope>
</reference>
<evidence type="ECO:0000313" key="1">
    <source>
        <dbReference type="EMBL" id="QJD54812.1"/>
    </source>
</evidence>
<dbReference type="Pfam" id="PF24072">
    <property type="entry name" value="T7_gp14"/>
    <property type="match status" value="1"/>
</dbReference>
<gene>
    <name evidence="1" type="ORF">PssvBMR5_gp44</name>
</gene>
<name>A0A6M3TCR0_9CAUD</name>
<sequence>MCVVLSTALDTTNVSGELDMIWMLAASAALSALQTTQANKEKVAQAKAQNKVNYAADLQTATNTAANIGSLLVQQGQLRVSAAKQFNEAEREAYKATGTAQAQAAAAQVKGASVDAVLGDIDRELGEAQASTEQNFEVGNYNLTNSIREMTSGAISSLRGGVNPYAGQQSALVNGLMSAGQTYMSQAFRFGSTSK</sequence>
<evidence type="ECO:0000313" key="2">
    <source>
        <dbReference type="Proteomes" id="UP000501738"/>
    </source>
</evidence>
<dbReference type="EMBL" id="MT104468">
    <property type="protein sequence ID" value="QJD54812.1"/>
    <property type="molecule type" value="Genomic_DNA"/>
</dbReference>
<protein>
    <submittedName>
        <fullName evidence="1">Putative internal virion protein</fullName>
    </submittedName>
</protein>
<proteinExistence type="predicted"/>
<dbReference type="Proteomes" id="UP000501738">
    <property type="component" value="Segment"/>
</dbReference>
<keyword evidence="2" id="KW-1185">Reference proteome</keyword>
<accession>A0A6M3TCR0</accession>
<dbReference type="InterPro" id="IPR038996">
    <property type="entry name" value="Gp14"/>
</dbReference>
<organism evidence="1 2">
    <name type="scientific">Pseudomonas phage MR5</name>
    <dbReference type="NCBI Taxonomy" id="2711172"/>
    <lineage>
        <taxon>Viruses</taxon>
        <taxon>Duplodnaviria</taxon>
        <taxon>Heunggongvirae</taxon>
        <taxon>Uroviricota</taxon>
        <taxon>Caudoviricetes</taxon>
        <taxon>Autographivirales</taxon>
        <taxon>Autoscriptoviridae</taxon>
        <taxon>Krylovirinae</taxon>
        <taxon>Mojovirus</taxon>
        <taxon>Mojovirus MR5</taxon>
    </lineage>
</organism>